<evidence type="ECO:0000313" key="14">
    <source>
        <dbReference type="Proteomes" id="UP000443014"/>
    </source>
</evidence>
<reference evidence="7 12" key="6">
    <citation type="submission" date="2018-06" db="EMBL/GenBank/DDBJ databases">
        <title>Serratia marcescens genome sequencing and assembly.</title>
        <authorList>
            <person name="Martins R.C.R."/>
            <person name="Perdigao-Neto L.V."/>
            <person name="Costa S.F."/>
            <person name="Levin A.S.S."/>
        </authorList>
    </citation>
    <scope>NUCLEOTIDE SEQUENCE [LARGE SCALE GENOMIC DNA]</scope>
    <source>
        <strain evidence="7 12">1283</strain>
    </source>
</reference>
<dbReference type="Proteomes" id="UP000247823">
    <property type="component" value="Unassembled WGS sequence"/>
</dbReference>
<dbReference type="PROSITE" id="PS51257">
    <property type="entry name" value="PROKAR_LIPOPROTEIN"/>
    <property type="match status" value="1"/>
</dbReference>
<dbReference type="Proteomes" id="UP000443014">
    <property type="component" value="Unassembled WGS sequence"/>
</dbReference>
<dbReference type="Proteomes" id="UP000245399">
    <property type="component" value="Chromosome"/>
</dbReference>
<sequence length="119" mass="14096">MKNCRCLIVLPLLMLTACTQWERPGAVESTRNAEYAECRSRGYDRFPPDVVRDVEFSYENKYIPCEKNKKDCPSGYRYDKEPSIKTVQTDRNQSARDATIEACMYGKGWREKTYYWPQW</sequence>
<reference evidence="6" key="4">
    <citation type="submission" date="2017-12" db="EMBL/GenBank/DDBJ databases">
        <title>FDA dAtabase for Regulatory Grade micrObial Sequences (FDA-ARGOS): Supporting development and validation of Infectious Disease Dx tests.</title>
        <authorList>
            <person name="Campos J."/>
            <person name="Goldberg B."/>
            <person name="Tallon L.J."/>
            <person name="Sadzewicz L."/>
            <person name="Sengamalay N."/>
            <person name="Ott S."/>
            <person name="Godinez A."/>
            <person name="Nagaraj S."/>
            <person name="Vavikolanu K."/>
            <person name="Vyas G."/>
            <person name="Nadendla S."/>
            <person name="Aluvathingal J."/>
            <person name="Geyer C."/>
            <person name="Nandy P."/>
            <person name="Hobson J."/>
            <person name="Sichtig H."/>
        </authorList>
    </citation>
    <scope>NUCLEOTIDE SEQUENCE</scope>
    <source>
        <strain evidence="6">FDAARGOS_79</strain>
    </source>
</reference>
<accession>A0A3E2ELW9</accession>
<evidence type="ECO:0000313" key="9">
    <source>
        <dbReference type="Proteomes" id="UP000030378"/>
    </source>
</evidence>
<reference evidence="7" key="8">
    <citation type="submission" date="2018-06" db="EMBL/GenBank/DDBJ databases">
        <authorList>
            <person name="Martins R.C."/>
            <person name="Perdigao-Neto L.V."/>
            <person name="Costa S.F."/>
            <person name="Levin A.S.S."/>
        </authorList>
    </citation>
    <scope>NUCLEOTIDE SEQUENCE</scope>
    <source>
        <strain evidence="7">1283</strain>
    </source>
</reference>
<dbReference type="EMBL" id="LJEX02000147">
    <property type="protein sequence ID" value="OCO79919.1"/>
    <property type="molecule type" value="Genomic_DNA"/>
</dbReference>
<keyword evidence="1" id="KW-0732">Signal</keyword>
<dbReference type="EMBL" id="JTBC02000002">
    <property type="protein sequence ID" value="PNO71098.1"/>
    <property type="molecule type" value="Genomic_DNA"/>
</dbReference>
<gene>
    <name evidence="5" type="ORF">AN695_0207185</name>
    <name evidence="2" type="ORF">DKC05_05470</name>
    <name evidence="7" type="ORF">DMW51_05905</name>
    <name evidence="8" type="ORF">FOT62_16040</name>
    <name evidence="4" type="ORF">GMA22_04455</name>
    <name evidence="6" type="ORF">MC70_014330</name>
    <name evidence="3" type="ORF">SJ435_21770</name>
</gene>
<evidence type="ECO:0000313" key="10">
    <source>
        <dbReference type="Proteomes" id="UP000050489"/>
    </source>
</evidence>
<reference evidence="9" key="3">
    <citation type="submission" date="2017-12" db="EMBL/GenBank/DDBJ databases">
        <title>FDA dAtabase for Regulatory Grade micrObial Sequences (FDA-ARGOS): Supporting development and validation of Infectious Disease Dx tests.</title>
        <authorList>
            <person name="Campos J."/>
            <person name="Goldberg B."/>
            <person name="Tallon L."/>
            <person name="Sadzewicz L."/>
            <person name="Sengamalay N."/>
            <person name="Ott S."/>
            <person name="Godinez A."/>
            <person name="Nagaraj S."/>
            <person name="Vavikolanu K."/>
            <person name="Vyas G."/>
            <person name="Nadendla S."/>
            <person name="Aluvathingal J."/>
            <person name="Geyer C."/>
            <person name="Nandy P."/>
            <person name="Hobson J."/>
            <person name="Sichtig H."/>
        </authorList>
    </citation>
    <scope>NUCLEOTIDE SEQUENCE [LARGE SCALE GENOMIC DNA]</scope>
    <source>
        <strain evidence="9">FDAARGOS_79</strain>
    </source>
</reference>
<reference evidence="12" key="7">
    <citation type="submission" date="2018-06" db="EMBL/GenBank/DDBJ databases">
        <title>Serratia marcescens genome sequencing and assembly.</title>
        <authorList>
            <person name="Martins R.C."/>
            <person name="Perdigao-Neto L.V."/>
            <person name="Costa S.F."/>
            <person name="Levin A.S.S."/>
        </authorList>
    </citation>
    <scope>NUCLEOTIDE SEQUENCE [LARGE SCALE GENOMIC DNA]</scope>
    <source>
        <strain evidence="12">1283</strain>
    </source>
</reference>
<reference evidence="10" key="1">
    <citation type="submission" date="2016-04" db="EMBL/GenBank/DDBJ databases">
        <authorList>
            <person name="Osei Sekyere J."/>
            <person name="Sivertsen A."/>
            <person name="Pedersen A.T."/>
            <person name="Sundsfjord A."/>
        </authorList>
    </citation>
    <scope>NUCLEOTIDE SEQUENCE [LARGE SCALE GENOMIC DNA]</scope>
    <source>
        <strain evidence="10">945174350</strain>
    </source>
</reference>
<dbReference type="Proteomes" id="UP000050489">
    <property type="component" value="Unassembled WGS sequence"/>
</dbReference>
<evidence type="ECO:0000313" key="8">
    <source>
        <dbReference type="EMBL" id="TXE32274.1"/>
    </source>
</evidence>
<dbReference type="EMBL" id="QJQB01000126">
    <property type="protein sequence ID" value="PYA72076.1"/>
    <property type="molecule type" value="Genomic_DNA"/>
</dbReference>
<feature type="chain" id="PRO_5014514414" description="Lipoprotein" evidence="1">
    <location>
        <begin position="23"/>
        <end position="119"/>
    </location>
</feature>
<dbReference type="Proteomes" id="UP000030378">
    <property type="component" value="Unassembled WGS sequence"/>
</dbReference>
<protein>
    <recommendedName>
        <fullName evidence="16">Lipoprotein</fullName>
    </recommendedName>
</protein>
<dbReference type="EMBL" id="VOUQ01000008">
    <property type="protein sequence ID" value="TXE32274.1"/>
    <property type="molecule type" value="Genomic_DNA"/>
</dbReference>
<evidence type="ECO:0000313" key="7">
    <source>
        <dbReference type="EMBL" id="PYA72076.1"/>
    </source>
</evidence>
<reference evidence="2 11" key="5">
    <citation type="submission" date="2018-05" db="EMBL/GenBank/DDBJ databases">
        <title>Klebsiella quasipneumonaiae provides a window into carbapenemase gene transfer, plasmid rearrangements and nosocomial acquisition from the hospital environment.</title>
        <authorList>
            <person name="Mathers A.J."/>
            <person name="Vegesana K."/>
            <person name="Stoesser N."/>
            <person name="Crook D."/>
            <person name="Vaughan A."/>
            <person name="Barry K."/>
            <person name="Parikh H."/>
            <person name="Sebra R."/>
            <person name="Kotay S."/>
            <person name="Walker A.S."/>
            <person name="Sheppard A.E."/>
        </authorList>
    </citation>
    <scope>NUCLEOTIDE SEQUENCE [LARGE SCALE GENOMIC DNA]</scope>
    <source>
        <strain evidence="2 11">CAV1761</strain>
    </source>
</reference>
<reference evidence="8 13" key="9">
    <citation type="submission" date="2019-07" db="EMBL/GenBank/DDBJ databases">
        <title>Serratia strains were isolated from fresh produce.</title>
        <authorList>
            <person name="Cho G.-S."/>
            <person name="Stein M."/>
            <person name="Lee W."/>
            <person name="Suh S.H."/>
            <person name="Franz C.M.A.P."/>
        </authorList>
    </citation>
    <scope>NUCLEOTIDE SEQUENCE [LARGE SCALE GENOMIC DNA]</scope>
    <source>
        <strain evidence="8 13">S16</strain>
    </source>
</reference>
<dbReference type="EMBL" id="CP029449">
    <property type="protein sequence ID" value="AWL67147.1"/>
    <property type="molecule type" value="Genomic_DNA"/>
</dbReference>
<dbReference type="Proteomes" id="UP001275057">
    <property type="component" value="Unassembled WGS sequence"/>
</dbReference>
<evidence type="ECO:0008006" key="16">
    <source>
        <dbReference type="Google" id="ProtNLM"/>
    </source>
</evidence>
<dbReference type="AlphaFoldDB" id="A0A0G3SMW0"/>
<reference evidence="4 14" key="10">
    <citation type="submission" date="2019-11" db="EMBL/GenBank/DDBJ databases">
        <title>Whole genome sequence of a plant growth promoting strain Serratia marcescens BTL07 isolated from the rhizoplane of Chili (Capsicum annuum).</title>
        <authorList>
            <person name="Dutta S."/>
            <person name="Khatun A."/>
            <person name="Gupta D.R."/>
            <person name="Surovy M.Z."/>
            <person name="Rahman M.M."/>
            <person name="Mahmud N.U."/>
            <person name="Emes R."/>
            <person name="Warry A."/>
            <person name="West H."/>
            <person name="Clarke M.L."/>
            <person name="Islam M.T."/>
        </authorList>
    </citation>
    <scope>NUCLEOTIDE SEQUENCE [LARGE SCALE GENOMIC DNA]</scope>
    <source>
        <strain evidence="4 14">BTL07</strain>
    </source>
</reference>
<accession>A0A0G3SMW0</accession>
<evidence type="ECO:0000313" key="12">
    <source>
        <dbReference type="Proteomes" id="UP000247823"/>
    </source>
</evidence>
<evidence type="ECO:0000313" key="6">
    <source>
        <dbReference type="EMBL" id="PNO71098.1"/>
    </source>
</evidence>
<evidence type="ECO:0000313" key="13">
    <source>
        <dbReference type="Proteomes" id="UP000321126"/>
    </source>
</evidence>
<dbReference type="EMBL" id="WNKC01000001">
    <property type="protein sequence ID" value="MVF02517.1"/>
    <property type="molecule type" value="Genomic_DNA"/>
</dbReference>
<evidence type="ECO:0000313" key="3">
    <source>
        <dbReference type="EMBL" id="MDX7085017.1"/>
    </source>
</evidence>
<dbReference type="EMBL" id="JAXABG010000018">
    <property type="protein sequence ID" value="MDX7085017.1"/>
    <property type="molecule type" value="Genomic_DNA"/>
</dbReference>
<evidence type="ECO:0000313" key="4">
    <source>
        <dbReference type="EMBL" id="MVF02517.1"/>
    </source>
</evidence>
<organism evidence="8 13">
    <name type="scientific">Serratia marcescens</name>
    <dbReference type="NCBI Taxonomy" id="615"/>
    <lineage>
        <taxon>Bacteria</taxon>
        <taxon>Pseudomonadati</taxon>
        <taxon>Pseudomonadota</taxon>
        <taxon>Gammaproteobacteria</taxon>
        <taxon>Enterobacterales</taxon>
        <taxon>Yersiniaceae</taxon>
        <taxon>Serratia</taxon>
    </lineage>
</organism>
<reference evidence="3 15" key="11">
    <citation type="submission" date="2023-11" db="EMBL/GenBank/DDBJ databases">
        <title>Detection of rare carbapenemases in Enterobacterales - comparison of two colorimetric and two CIM-based carbapenemase assays.</title>
        <authorList>
            <person name="Schaffarczyk L."/>
            <person name="Noster J."/>
            <person name="Stelzer Y."/>
            <person name="Sattler J."/>
            <person name="Gatermann S."/>
            <person name="Hamprecht A."/>
        </authorList>
    </citation>
    <scope>NUCLEOTIDE SEQUENCE [LARGE SCALE GENOMIC DNA]</scope>
    <source>
        <strain evidence="3 15">CIM-Carb-136</strain>
    </source>
</reference>
<dbReference type="GeneID" id="98187671"/>
<name>A0A0G3SMW0_SERMA</name>
<evidence type="ECO:0000256" key="1">
    <source>
        <dbReference type="SAM" id="SignalP"/>
    </source>
</evidence>
<evidence type="ECO:0000313" key="11">
    <source>
        <dbReference type="Proteomes" id="UP000245399"/>
    </source>
</evidence>
<evidence type="ECO:0000313" key="2">
    <source>
        <dbReference type="EMBL" id="AWL67147.1"/>
    </source>
</evidence>
<feature type="signal peptide" evidence="1">
    <location>
        <begin position="1"/>
        <end position="22"/>
    </location>
</feature>
<evidence type="ECO:0000313" key="15">
    <source>
        <dbReference type="Proteomes" id="UP001275057"/>
    </source>
</evidence>
<keyword evidence="12" id="KW-1185">Reference proteome</keyword>
<evidence type="ECO:0000313" key="5">
    <source>
        <dbReference type="EMBL" id="OCO79919.1"/>
    </source>
</evidence>
<reference evidence="5" key="2">
    <citation type="journal article" date="2017" name="PLoS ONE">
        <title>Genomic and phenotypic characterisation of fluoroquinolone resistance mechanisms in Enterobacteriaceae in Durban, South Africa.</title>
        <authorList>
            <person name="Osei Sekyere J."/>
            <person name="Amoako D.G."/>
        </authorList>
    </citation>
    <scope>NUCLEOTIDE SEQUENCE</scope>
    <source>
        <strain evidence="5">945174350</strain>
    </source>
</reference>
<dbReference type="Proteomes" id="UP000321126">
    <property type="component" value="Unassembled WGS sequence"/>
</dbReference>
<proteinExistence type="predicted"/>
<dbReference type="RefSeq" id="WP_004927961.1">
    <property type="nucleotide sequence ID" value="NZ_ABLCUZ020000003.1"/>
</dbReference>